<gene>
    <name evidence="2" type="ORF">KVT40_002329</name>
</gene>
<feature type="compositionally biased region" description="Low complexity" evidence="1">
    <location>
        <begin position="267"/>
        <end position="279"/>
    </location>
</feature>
<dbReference type="PANTHER" id="PTHR40625:SF1">
    <property type="entry name" value="AMP-ACTIVATED PROTEIN KINASE GLYCOGEN-BINDING DOMAIN-CONTAINING PROTEIN"/>
    <property type="match status" value="1"/>
</dbReference>
<evidence type="ECO:0000256" key="1">
    <source>
        <dbReference type="SAM" id="MobiDB-lite"/>
    </source>
</evidence>
<feature type="region of interest" description="Disordered" evidence="1">
    <location>
        <begin position="215"/>
        <end position="279"/>
    </location>
</feature>
<accession>A0A8K0L8F9</accession>
<dbReference type="EMBL" id="JAESVG020000002">
    <property type="protein sequence ID" value="KAG8630710.1"/>
    <property type="molecule type" value="Genomic_DNA"/>
</dbReference>
<dbReference type="Proteomes" id="UP000809789">
    <property type="component" value="Unassembled WGS sequence"/>
</dbReference>
<feature type="region of interest" description="Disordered" evidence="1">
    <location>
        <begin position="164"/>
        <end position="197"/>
    </location>
</feature>
<evidence type="ECO:0000313" key="3">
    <source>
        <dbReference type="Proteomes" id="UP000809789"/>
    </source>
</evidence>
<evidence type="ECO:0000313" key="2">
    <source>
        <dbReference type="EMBL" id="KAG8630710.1"/>
    </source>
</evidence>
<name>A0A8K0L8F9_9PEZI</name>
<dbReference type="OrthoDB" id="5422351at2759"/>
<sequence>MDVYTLFTFVLRAPANVRTVELYGSWDNFSKAWRLERDLLRGRHCWTGCHKFENIIFDGVKPDWSKPRNGGLKQGGRYWYFYRLDDDEEYTDEATATTNDCPLLPGQRLNVLDIPVEVVEALPRGRSASVSIVPFVHQSVMTMDPEDRFKKIKRQPLKLMRHYSSSDGLESNPSSVPGSPSLPNQTSNESFKSSATKQTPIVAQANSFVRYHAHASPSPLRRERGAPLTPLSGSSRSSSPMRASGRPLVPFAPSMPTEKLSRPPTRPGSSSGSSRSGQSFYTVNSKVSFFAEKPLPSIPALPPYFNPTAQDSGLGIMVSEDVREEPASPPANPKTTRNFARPFYAPPFTSAESPTLLSKETMDFTTTGFAQALPSPTSFSLASPTFTADTISTPGFTTPHRLSASFHFDLHSSPLDLSFTDPSDTAIAIDDVERRLSRLQTGDEETLQGLYPDERERVGRAYDRTPSPFLRCPEAAKSDVTIQKVGTPGSEVRIVDGEGEGGGKGQGEEGGKRGFVGGLFGELGFLGRVIN</sequence>
<protein>
    <submittedName>
        <fullName evidence="2">Uncharacterized protein</fullName>
    </submittedName>
</protein>
<comment type="caution">
    <text evidence="2">The sequence shown here is derived from an EMBL/GenBank/DDBJ whole genome shotgun (WGS) entry which is preliminary data.</text>
</comment>
<proteinExistence type="predicted"/>
<dbReference type="AlphaFoldDB" id="A0A8K0L8F9"/>
<keyword evidence="3" id="KW-1185">Reference proteome</keyword>
<dbReference type="PANTHER" id="PTHR40625">
    <property type="entry name" value="GTP-BINDING PROTEIN ESDC-RELATED"/>
    <property type="match status" value="1"/>
</dbReference>
<reference evidence="2" key="1">
    <citation type="submission" date="2021-07" db="EMBL/GenBank/DDBJ databases">
        <title>Elsinoe batatas strain:CRI-CJ2 Genome sequencing and assembly.</title>
        <authorList>
            <person name="Huang L."/>
        </authorList>
    </citation>
    <scope>NUCLEOTIDE SEQUENCE</scope>
    <source>
        <strain evidence="2">CRI-CJ2</strain>
    </source>
</reference>
<organism evidence="2 3">
    <name type="scientific">Elsinoe batatas</name>
    <dbReference type="NCBI Taxonomy" id="2601811"/>
    <lineage>
        <taxon>Eukaryota</taxon>
        <taxon>Fungi</taxon>
        <taxon>Dikarya</taxon>
        <taxon>Ascomycota</taxon>
        <taxon>Pezizomycotina</taxon>
        <taxon>Dothideomycetes</taxon>
        <taxon>Dothideomycetidae</taxon>
        <taxon>Myriangiales</taxon>
        <taxon>Elsinoaceae</taxon>
        <taxon>Elsinoe</taxon>
    </lineage>
</organism>
<feature type="compositionally biased region" description="Low complexity" evidence="1">
    <location>
        <begin position="232"/>
        <end position="247"/>
    </location>
</feature>